<name>F0S8H3_PSESL</name>
<reference evidence="3" key="2">
    <citation type="submission" date="2011-02" db="EMBL/GenBank/DDBJ databases">
        <title>The complete genome of Pedobacter saltans DSM 12145.</title>
        <authorList>
            <consortium name="US DOE Joint Genome Institute (JGI-PGF)"/>
            <person name="Lucas S."/>
            <person name="Copeland A."/>
            <person name="Lapidus A."/>
            <person name="Bruce D."/>
            <person name="Goodwin L."/>
            <person name="Pitluck S."/>
            <person name="Kyrpides N."/>
            <person name="Mavromatis K."/>
            <person name="Pagani I."/>
            <person name="Ivanova N."/>
            <person name="Ovchinnikova G."/>
            <person name="Lu M."/>
            <person name="Detter J.C."/>
            <person name="Han C."/>
            <person name="Land M."/>
            <person name="Hauser L."/>
            <person name="Markowitz V."/>
            <person name="Cheng J.-F."/>
            <person name="Hugenholtz P."/>
            <person name="Woyke T."/>
            <person name="Wu D."/>
            <person name="Tindall B."/>
            <person name="Pomrenke H.G."/>
            <person name="Brambilla E."/>
            <person name="Klenk H.-P."/>
            <person name="Eisen J.A."/>
        </authorList>
    </citation>
    <scope>NUCLEOTIDE SEQUENCE [LARGE SCALE GENOMIC DNA]</scope>
    <source>
        <strain evidence="3">ATCC 51119 / DSM 12145 / JCM 21818 / LMG 10337 / NBRC 100064 / NCIMB 13643</strain>
    </source>
</reference>
<dbReference type="AlphaFoldDB" id="F0S8H3"/>
<dbReference type="eggNOG" id="COG3011">
    <property type="taxonomic scope" value="Bacteria"/>
</dbReference>
<gene>
    <name evidence="2" type="ordered locus">Pedsa_2898</name>
</gene>
<sequence length="131" mass="15262">MHSVILFDGVCNLCNSFVQFVIKHDKKERFMFASLQSDFAQKTLVNSFVASQKLSTVVLLEDRKTYSKSTAALRVLKKLNGLWPLLYVFIILPTFIRDAVYNLIAKNRYKWFGKKDSCMMPSPELRRRFLS</sequence>
<evidence type="ECO:0000313" key="3">
    <source>
        <dbReference type="Proteomes" id="UP000000310"/>
    </source>
</evidence>
<dbReference type="RefSeq" id="WP_013633922.1">
    <property type="nucleotide sequence ID" value="NC_015177.1"/>
</dbReference>
<evidence type="ECO:0000256" key="1">
    <source>
        <dbReference type="SAM" id="Phobius"/>
    </source>
</evidence>
<accession>F0S8H3</accession>
<reference evidence="2 3" key="1">
    <citation type="journal article" date="2011" name="Stand. Genomic Sci.">
        <title>Complete genome sequence of the gliding, heparinolytic Pedobacter saltans type strain (113).</title>
        <authorList>
            <person name="Liolios K."/>
            <person name="Sikorski J."/>
            <person name="Lu M."/>
            <person name="Nolan M."/>
            <person name="Lapidus A."/>
            <person name="Lucas S."/>
            <person name="Hammon N."/>
            <person name="Deshpande S."/>
            <person name="Cheng J.F."/>
            <person name="Tapia R."/>
            <person name="Han C."/>
            <person name="Goodwin L."/>
            <person name="Pitluck S."/>
            <person name="Huntemann M."/>
            <person name="Ivanova N."/>
            <person name="Pagani I."/>
            <person name="Mavromatis K."/>
            <person name="Ovchinikova G."/>
            <person name="Pati A."/>
            <person name="Chen A."/>
            <person name="Palaniappan K."/>
            <person name="Land M."/>
            <person name="Hauser L."/>
            <person name="Brambilla E.M."/>
            <person name="Kotsyurbenko O."/>
            <person name="Rohde M."/>
            <person name="Tindall B.J."/>
            <person name="Abt B."/>
            <person name="Goker M."/>
            <person name="Detter J.C."/>
            <person name="Woyke T."/>
            <person name="Bristow J."/>
            <person name="Eisen J.A."/>
            <person name="Markowitz V."/>
            <person name="Hugenholtz P."/>
            <person name="Klenk H.P."/>
            <person name="Kyrpides N.C."/>
        </authorList>
    </citation>
    <scope>NUCLEOTIDE SEQUENCE [LARGE SCALE GENOMIC DNA]</scope>
    <source>
        <strain evidence="3">ATCC 51119 / DSM 12145 / JCM 21818 / LMG 10337 / NBRC 100064 / NCIMB 13643</strain>
    </source>
</reference>
<dbReference type="EMBL" id="CP002545">
    <property type="protein sequence ID" value="ADY53437.1"/>
    <property type="molecule type" value="Genomic_DNA"/>
</dbReference>
<dbReference type="Pfam" id="PF04134">
    <property type="entry name" value="DCC1-like"/>
    <property type="match status" value="1"/>
</dbReference>
<dbReference type="PANTHER" id="PTHR33639:SF2">
    <property type="entry name" value="DUF393 DOMAIN-CONTAINING PROTEIN"/>
    <property type="match status" value="1"/>
</dbReference>
<dbReference type="STRING" id="762903.Pedsa_2898"/>
<dbReference type="GO" id="GO:0015035">
    <property type="term" value="F:protein-disulfide reductase activity"/>
    <property type="evidence" value="ECO:0007669"/>
    <property type="project" value="InterPro"/>
</dbReference>
<protein>
    <submittedName>
        <fullName evidence="2">Thiol-disulfide oxidoreductase DCC</fullName>
    </submittedName>
</protein>
<keyword evidence="1" id="KW-0472">Membrane</keyword>
<dbReference type="InterPro" id="IPR052927">
    <property type="entry name" value="DCC_oxidoreductase"/>
</dbReference>
<dbReference type="PANTHER" id="PTHR33639">
    <property type="entry name" value="THIOL-DISULFIDE OXIDOREDUCTASE DCC"/>
    <property type="match status" value="1"/>
</dbReference>
<dbReference type="InterPro" id="IPR007263">
    <property type="entry name" value="DCC1-like"/>
</dbReference>
<organism evidence="2 3">
    <name type="scientific">Pseudopedobacter saltans (strain ATCC 51119 / DSM 12145 / JCM 21818 / CCUG 39354 / LMG 10337 / NBRC 100064 / NCIMB 13643)</name>
    <name type="common">Pedobacter saltans</name>
    <dbReference type="NCBI Taxonomy" id="762903"/>
    <lineage>
        <taxon>Bacteria</taxon>
        <taxon>Pseudomonadati</taxon>
        <taxon>Bacteroidota</taxon>
        <taxon>Sphingobacteriia</taxon>
        <taxon>Sphingobacteriales</taxon>
        <taxon>Sphingobacteriaceae</taxon>
        <taxon>Pseudopedobacter</taxon>
    </lineage>
</organism>
<keyword evidence="1" id="KW-0812">Transmembrane</keyword>
<dbReference type="Proteomes" id="UP000000310">
    <property type="component" value="Chromosome"/>
</dbReference>
<dbReference type="KEGG" id="psn:Pedsa_2898"/>
<dbReference type="OrthoDB" id="9785438at2"/>
<keyword evidence="3" id="KW-1185">Reference proteome</keyword>
<dbReference type="HOGENOM" id="CLU_092206_2_1_10"/>
<feature type="transmembrane region" description="Helical" evidence="1">
    <location>
        <begin position="85"/>
        <end position="105"/>
    </location>
</feature>
<proteinExistence type="predicted"/>
<keyword evidence="1" id="KW-1133">Transmembrane helix</keyword>
<evidence type="ECO:0000313" key="2">
    <source>
        <dbReference type="EMBL" id="ADY53437.1"/>
    </source>
</evidence>